<dbReference type="Proteomes" id="UP000035680">
    <property type="component" value="Unassembled WGS sequence"/>
</dbReference>
<keyword evidence="1" id="KW-1185">Reference proteome</keyword>
<reference evidence="1" key="1">
    <citation type="submission" date="2014-07" db="EMBL/GenBank/DDBJ databases">
        <authorList>
            <person name="Martin A.A"/>
            <person name="De Silva N."/>
        </authorList>
    </citation>
    <scope>NUCLEOTIDE SEQUENCE</scope>
</reference>
<accession>A0A0K0FAV0</accession>
<sequence>MARKTTKWTVEEEEQLWDYYQNNIGRCKTKKKIYDEVVSILGSRRNVKALERKLLDLEKMGKKKDDIKKGKTCDSSKLVGKISSNDIPKKKREMK</sequence>
<dbReference type="WBParaSite" id="SVE_0595500.1">
    <property type="protein sequence ID" value="SVE_0595500.1"/>
    <property type="gene ID" value="SVE_0595500"/>
</dbReference>
<dbReference type="AlphaFoldDB" id="A0A0K0FAV0"/>
<name>A0A0K0FAV0_STRVS</name>
<organism evidence="1 2">
    <name type="scientific">Strongyloides venezuelensis</name>
    <name type="common">Threadworm</name>
    <dbReference type="NCBI Taxonomy" id="75913"/>
    <lineage>
        <taxon>Eukaryota</taxon>
        <taxon>Metazoa</taxon>
        <taxon>Ecdysozoa</taxon>
        <taxon>Nematoda</taxon>
        <taxon>Chromadorea</taxon>
        <taxon>Rhabditida</taxon>
        <taxon>Tylenchina</taxon>
        <taxon>Panagrolaimomorpha</taxon>
        <taxon>Strongyloidoidea</taxon>
        <taxon>Strongyloididae</taxon>
        <taxon>Strongyloides</taxon>
    </lineage>
</organism>
<evidence type="ECO:0000313" key="2">
    <source>
        <dbReference type="WBParaSite" id="SVE_0595500.1"/>
    </source>
</evidence>
<evidence type="ECO:0000313" key="1">
    <source>
        <dbReference type="Proteomes" id="UP000035680"/>
    </source>
</evidence>
<reference evidence="2" key="2">
    <citation type="submission" date="2015-08" db="UniProtKB">
        <authorList>
            <consortium name="WormBaseParasite"/>
        </authorList>
    </citation>
    <scope>IDENTIFICATION</scope>
</reference>
<protein>
    <submittedName>
        <fullName evidence="2">MADF domain-containing protein</fullName>
    </submittedName>
</protein>
<proteinExistence type="predicted"/>